<feature type="region of interest" description="Disordered" evidence="6">
    <location>
        <begin position="247"/>
        <end position="292"/>
    </location>
</feature>
<keyword evidence="3" id="KW-0378">Hydrolase</keyword>
<dbReference type="InterPro" id="IPR038765">
    <property type="entry name" value="Papain-like_cys_pep_sf"/>
</dbReference>
<name>A0A6J6S911_9ZZZZ</name>
<protein>
    <submittedName>
        <fullName evidence="9">Unannotated protein</fullName>
    </submittedName>
</protein>
<evidence type="ECO:0000256" key="4">
    <source>
        <dbReference type="ARBA" id="ARBA00022807"/>
    </source>
</evidence>
<organism evidence="9">
    <name type="scientific">freshwater metagenome</name>
    <dbReference type="NCBI Taxonomy" id="449393"/>
    <lineage>
        <taxon>unclassified sequences</taxon>
        <taxon>metagenomes</taxon>
        <taxon>ecological metagenomes</taxon>
    </lineage>
</organism>
<dbReference type="EMBL" id="CAEZYU010000009">
    <property type="protein sequence ID" value="CAB4731168.1"/>
    <property type="molecule type" value="Genomic_DNA"/>
</dbReference>
<keyword evidence="5" id="KW-0175">Coiled coil</keyword>
<dbReference type="EMBL" id="CAEZSF010000041">
    <property type="protein sequence ID" value="CAB4534165.1"/>
    <property type="molecule type" value="Genomic_DNA"/>
</dbReference>
<evidence type="ECO:0000256" key="5">
    <source>
        <dbReference type="SAM" id="Coils"/>
    </source>
</evidence>
<keyword evidence="4" id="KW-0788">Thiol protease</keyword>
<evidence type="ECO:0000256" key="2">
    <source>
        <dbReference type="ARBA" id="ARBA00022670"/>
    </source>
</evidence>
<comment type="similarity">
    <text evidence="1">Belongs to the peptidase C40 family.</text>
</comment>
<feature type="coiled-coil region" evidence="5">
    <location>
        <begin position="42"/>
        <end position="83"/>
    </location>
</feature>
<dbReference type="Pfam" id="PF00877">
    <property type="entry name" value="NLPC_P60"/>
    <property type="match status" value="1"/>
</dbReference>
<dbReference type="PANTHER" id="PTHR47053:SF1">
    <property type="entry name" value="MUREIN DD-ENDOPEPTIDASE MEPH-RELATED"/>
    <property type="match status" value="1"/>
</dbReference>
<feature type="coiled-coil region" evidence="5">
    <location>
        <begin position="185"/>
        <end position="230"/>
    </location>
</feature>
<proteinExistence type="inferred from homology"/>
<sequence>MHLTSWTLSGLLRPIRTASVVVAAVVTVGLVTSSSNVGAQSVEGLREKAAKVAAELDTLQEKSDQLNEDYLQTQEEISGLQNEQRANEQAVADAQVRLDRSREQATGYLVEAYVGAGVQNQVAFGNANPNEAVNQQVLLELLQGDRVQLADGITANQQDLDAKTQQLKASGTQLEARKSQQAKVVSQLESSVNRQQELLDSTKGELRAAVEAEQERAAAAAAAAAQAKAQAAAQAQQAAAARVAPAQAGSPAAKAPAVQTPRSARPSPAAAVSQAPEAAAAPPQAPLPASAPNSAAGAAIAAAQSQLGTPYRYGGSSPGGFDCSGLMLWSWAQAGVSLPRTSGAQRGGTQRITREQLQPGDLVFYRNPVGHVGMYLGGGQMIHSPHTGDVVKISPIDRMGGSMSFGRVG</sequence>
<reference evidence="9" key="1">
    <citation type="submission" date="2020-05" db="EMBL/GenBank/DDBJ databases">
        <authorList>
            <person name="Chiriac C."/>
            <person name="Salcher M."/>
            <person name="Ghai R."/>
            <person name="Kavagutti S V."/>
        </authorList>
    </citation>
    <scope>NUCLEOTIDE SEQUENCE</scope>
</reference>
<dbReference type="InterPro" id="IPR051202">
    <property type="entry name" value="Peptidase_C40"/>
</dbReference>
<dbReference type="Gene3D" id="3.90.1720.10">
    <property type="entry name" value="endopeptidase domain like (from Nostoc punctiforme)"/>
    <property type="match status" value="1"/>
</dbReference>
<dbReference type="PROSITE" id="PS51935">
    <property type="entry name" value="NLPC_P60"/>
    <property type="match status" value="1"/>
</dbReference>
<evidence type="ECO:0000256" key="6">
    <source>
        <dbReference type="SAM" id="MobiDB-lite"/>
    </source>
</evidence>
<dbReference type="GO" id="GO:0008234">
    <property type="term" value="F:cysteine-type peptidase activity"/>
    <property type="evidence" value="ECO:0007669"/>
    <property type="project" value="UniProtKB-KW"/>
</dbReference>
<evidence type="ECO:0000313" key="9">
    <source>
        <dbReference type="EMBL" id="CAB4731168.1"/>
    </source>
</evidence>
<feature type="domain" description="NlpC/P60" evidence="7">
    <location>
        <begin position="293"/>
        <end position="409"/>
    </location>
</feature>
<dbReference type="PANTHER" id="PTHR47053">
    <property type="entry name" value="MUREIN DD-ENDOPEPTIDASE MEPH-RELATED"/>
    <property type="match status" value="1"/>
</dbReference>
<accession>A0A6J6S911</accession>
<gene>
    <name evidence="8" type="ORF">UFOPK1358_00618</name>
    <name evidence="9" type="ORF">UFOPK2766_00325</name>
</gene>
<dbReference type="Gene3D" id="6.10.250.3150">
    <property type="match status" value="1"/>
</dbReference>
<evidence type="ECO:0000256" key="1">
    <source>
        <dbReference type="ARBA" id="ARBA00007074"/>
    </source>
</evidence>
<evidence type="ECO:0000256" key="3">
    <source>
        <dbReference type="ARBA" id="ARBA00022801"/>
    </source>
</evidence>
<keyword evidence="2" id="KW-0645">Protease</keyword>
<dbReference type="AlphaFoldDB" id="A0A6J6S911"/>
<dbReference type="InterPro" id="IPR000064">
    <property type="entry name" value="NLP_P60_dom"/>
</dbReference>
<evidence type="ECO:0000259" key="7">
    <source>
        <dbReference type="PROSITE" id="PS51935"/>
    </source>
</evidence>
<dbReference type="GO" id="GO:0006508">
    <property type="term" value="P:proteolysis"/>
    <property type="evidence" value="ECO:0007669"/>
    <property type="project" value="UniProtKB-KW"/>
</dbReference>
<evidence type="ECO:0000313" key="8">
    <source>
        <dbReference type="EMBL" id="CAB4534165.1"/>
    </source>
</evidence>
<dbReference type="SUPFAM" id="SSF54001">
    <property type="entry name" value="Cysteine proteinases"/>
    <property type="match status" value="1"/>
</dbReference>